<keyword evidence="6" id="KW-1185">Reference proteome</keyword>
<dbReference type="PANTHER" id="PTHR22792">
    <property type="entry name" value="LUPUS LA PROTEIN-RELATED"/>
    <property type="match status" value="1"/>
</dbReference>
<dbReference type="InterPro" id="IPR036388">
    <property type="entry name" value="WH-like_DNA-bd_sf"/>
</dbReference>
<dbReference type="SMART" id="SM00715">
    <property type="entry name" value="LA"/>
    <property type="match status" value="1"/>
</dbReference>
<reference evidence="5" key="1">
    <citation type="submission" date="2023-10" db="EMBL/GenBank/DDBJ databases">
        <authorList>
            <person name="Chen Y."/>
            <person name="Shah S."/>
            <person name="Dougan E. K."/>
            <person name="Thang M."/>
            <person name="Chan C."/>
        </authorList>
    </citation>
    <scope>NUCLEOTIDE SEQUENCE [LARGE SCALE GENOMIC DNA]</scope>
</reference>
<organism evidence="5 6">
    <name type="scientific">Prorocentrum cordatum</name>
    <dbReference type="NCBI Taxonomy" id="2364126"/>
    <lineage>
        <taxon>Eukaryota</taxon>
        <taxon>Sar</taxon>
        <taxon>Alveolata</taxon>
        <taxon>Dinophyceae</taxon>
        <taxon>Prorocentrales</taxon>
        <taxon>Prorocentraceae</taxon>
        <taxon>Prorocentrum</taxon>
    </lineage>
</organism>
<dbReference type="CDD" id="cd07323">
    <property type="entry name" value="LAM"/>
    <property type="match status" value="1"/>
</dbReference>
<dbReference type="PROSITE" id="PS50961">
    <property type="entry name" value="HTH_LA"/>
    <property type="match status" value="1"/>
</dbReference>
<evidence type="ECO:0000256" key="2">
    <source>
        <dbReference type="PROSITE-ProRule" id="PRU00332"/>
    </source>
</evidence>
<proteinExistence type="predicted"/>
<dbReference type="PANTHER" id="PTHR22792:SF132">
    <property type="entry name" value="LA-RELATED PROTEIN 1"/>
    <property type="match status" value="1"/>
</dbReference>
<gene>
    <name evidence="5" type="ORF">PCOR1329_LOCUS82615</name>
</gene>
<dbReference type="Proteomes" id="UP001189429">
    <property type="component" value="Unassembled WGS sequence"/>
</dbReference>
<comment type="caution">
    <text evidence="5">The sequence shown here is derived from an EMBL/GenBank/DDBJ whole genome shotgun (WGS) entry which is preliminary data.</text>
</comment>
<sequence>ASAARRPPRPRRPARRQRPLALPRKPPAQRRGRPARYERRQMADGGVALKHPLLGELEVPPGKEPDAFVAAKLKQLRKAVKRQLEWYFGDVNWARDSHIRMLADDEGFVQVASIADFDRLKSLASDQAFISECAADSDIIEVSPRGEALRRRAGAGS</sequence>
<dbReference type="Pfam" id="PF05383">
    <property type="entry name" value="La"/>
    <property type="match status" value="1"/>
</dbReference>
<dbReference type="Gene3D" id="1.10.10.10">
    <property type="entry name" value="Winged helix-like DNA-binding domain superfamily/Winged helix DNA-binding domain"/>
    <property type="match status" value="1"/>
</dbReference>
<protein>
    <recommendedName>
        <fullName evidence="4">HTH La-type RNA-binding domain-containing protein</fullName>
    </recommendedName>
</protein>
<keyword evidence="1 2" id="KW-0694">RNA-binding</keyword>
<dbReference type="SUPFAM" id="SSF46785">
    <property type="entry name" value="Winged helix' DNA-binding domain"/>
    <property type="match status" value="1"/>
</dbReference>
<feature type="non-terminal residue" evidence="5">
    <location>
        <position position="1"/>
    </location>
</feature>
<evidence type="ECO:0000313" key="6">
    <source>
        <dbReference type="Proteomes" id="UP001189429"/>
    </source>
</evidence>
<feature type="compositionally biased region" description="Basic residues" evidence="3">
    <location>
        <begin position="1"/>
        <end position="18"/>
    </location>
</feature>
<dbReference type="EMBL" id="CAUYUJ010021902">
    <property type="protein sequence ID" value="CAK0907652.1"/>
    <property type="molecule type" value="Genomic_DNA"/>
</dbReference>
<dbReference type="InterPro" id="IPR045180">
    <property type="entry name" value="La_dom_prot"/>
</dbReference>
<evidence type="ECO:0000256" key="3">
    <source>
        <dbReference type="SAM" id="MobiDB-lite"/>
    </source>
</evidence>
<evidence type="ECO:0000313" key="5">
    <source>
        <dbReference type="EMBL" id="CAK0907652.1"/>
    </source>
</evidence>
<evidence type="ECO:0000256" key="1">
    <source>
        <dbReference type="ARBA" id="ARBA00022884"/>
    </source>
</evidence>
<feature type="region of interest" description="Disordered" evidence="3">
    <location>
        <begin position="1"/>
        <end position="46"/>
    </location>
</feature>
<accession>A0ABN9Y524</accession>
<name>A0ABN9Y524_9DINO</name>
<feature type="domain" description="HTH La-type RNA-binding" evidence="4">
    <location>
        <begin position="70"/>
        <end position="157"/>
    </location>
</feature>
<dbReference type="InterPro" id="IPR006630">
    <property type="entry name" value="La_HTH"/>
</dbReference>
<evidence type="ECO:0000259" key="4">
    <source>
        <dbReference type="PROSITE" id="PS50961"/>
    </source>
</evidence>
<dbReference type="InterPro" id="IPR036390">
    <property type="entry name" value="WH_DNA-bd_sf"/>
</dbReference>